<dbReference type="PANTHER" id="PTHR43248:SF29">
    <property type="entry name" value="TRIPEPTIDYL AMINOPEPTIDASE"/>
    <property type="match status" value="1"/>
</dbReference>
<evidence type="ECO:0000259" key="5">
    <source>
        <dbReference type="Pfam" id="PF08386"/>
    </source>
</evidence>
<sequence>MGTNGAEAPQLGWGPCADAPGYECATAEVPLSYRDPGGQTIRLAVGKLPATDQENKIGTIFYNPGGPGGPGRIPPAITEGLHEKFDIVGFDPRGVGASTGLRCLTPEQESAIGTFPVTPRQEQEIVAAAEAASETCADSAGPLLHHMSTANVARDMDLLREAVGEEQTNYYGVSYGTHLGAVYANLFPDRVRAMTIDSALDPVEWTTGYPGEQFTPMSYRLGSADGAQRALGAFFAECQRDERCAFRAPGEDLQAKYDEVLDRLLERPVQIVPPGGSEPMEITYQVAVQSTLGALYNAANAPMLADFLQTLHQQTRPEAAGEGPPPVVAVPDPAPRPGFAPQTHLGVEQSLSVLCAETSNPANPYEWGRYARKADETARGFGSSWTYLSLPCATWPSKDVDRYAGPWDRQTANPILTIGNSLGDPATPYEDTVAITEMLSDARLLTLDTFGHGALRQSVCVDDAMNRYFETGELPKEGAVCTPDRSPFDPAPQP</sequence>
<accession>A0A5Q3QBT1</accession>
<keyword evidence="3 6" id="KW-0378">Hydrolase</keyword>
<evidence type="ECO:0000256" key="3">
    <source>
        <dbReference type="ARBA" id="ARBA00022801"/>
    </source>
</evidence>
<dbReference type="Proteomes" id="UP000371041">
    <property type="component" value="Chromosome"/>
</dbReference>
<dbReference type="InterPro" id="IPR029058">
    <property type="entry name" value="AB_hydrolase_fold"/>
</dbReference>
<dbReference type="InterPro" id="IPR000073">
    <property type="entry name" value="AB_hydrolase_1"/>
</dbReference>
<feature type="domain" description="AB hydrolase-1" evidence="4">
    <location>
        <begin position="60"/>
        <end position="205"/>
    </location>
</feature>
<dbReference type="InterPro" id="IPR013595">
    <property type="entry name" value="Pept_S33_TAP-like_C"/>
</dbReference>
<dbReference type="EMBL" id="CP045929">
    <property type="protein sequence ID" value="QGK72121.1"/>
    <property type="molecule type" value="Genomic_DNA"/>
</dbReference>
<evidence type="ECO:0000256" key="1">
    <source>
        <dbReference type="ARBA" id="ARBA00010088"/>
    </source>
</evidence>
<evidence type="ECO:0000313" key="7">
    <source>
        <dbReference type="Proteomes" id="UP000371041"/>
    </source>
</evidence>
<reference evidence="7" key="1">
    <citation type="submission" date="2019-11" db="EMBL/GenBank/DDBJ databases">
        <title>The complete genome sequence of Saccharopolyspora sp. E2A.</title>
        <authorList>
            <person name="Zhang G."/>
        </authorList>
    </citation>
    <scope>NUCLEOTIDE SEQUENCE [LARGE SCALE GENOMIC DNA]</scope>
    <source>
        <strain evidence="7">E2A</strain>
    </source>
</reference>
<dbReference type="Pfam" id="PF00561">
    <property type="entry name" value="Abhydrolase_1"/>
    <property type="match status" value="1"/>
</dbReference>
<gene>
    <name evidence="6" type="ORF">GIY23_07605</name>
</gene>
<evidence type="ECO:0000256" key="2">
    <source>
        <dbReference type="ARBA" id="ARBA00022729"/>
    </source>
</evidence>
<evidence type="ECO:0000259" key="4">
    <source>
        <dbReference type="Pfam" id="PF00561"/>
    </source>
</evidence>
<feature type="domain" description="Peptidase S33 tripeptidyl aminopeptidase-like C-terminal" evidence="5">
    <location>
        <begin position="381"/>
        <end position="481"/>
    </location>
</feature>
<dbReference type="AlphaFoldDB" id="A0A5Q3QBT1"/>
<dbReference type="KEGG" id="sace:GIY23_07605"/>
<keyword evidence="2" id="KW-0732">Signal</keyword>
<comment type="similarity">
    <text evidence="1">Belongs to the peptidase S33 family.</text>
</comment>
<proteinExistence type="inferred from homology"/>
<dbReference type="SUPFAM" id="SSF53474">
    <property type="entry name" value="alpha/beta-Hydrolases"/>
    <property type="match status" value="1"/>
</dbReference>
<dbReference type="Gene3D" id="3.40.50.1820">
    <property type="entry name" value="alpha/beta hydrolase"/>
    <property type="match status" value="1"/>
</dbReference>
<organism evidence="6 7">
    <name type="scientific">Allosaccharopolyspora coralli</name>
    <dbReference type="NCBI Taxonomy" id="2665642"/>
    <lineage>
        <taxon>Bacteria</taxon>
        <taxon>Bacillati</taxon>
        <taxon>Actinomycetota</taxon>
        <taxon>Actinomycetes</taxon>
        <taxon>Pseudonocardiales</taxon>
        <taxon>Pseudonocardiaceae</taxon>
        <taxon>Allosaccharopolyspora</taxon>
    </lineage>
</organism>
<dbReference type="GO" id="GO:0016787">
    <property type="term" value="F:hydrolase activity"/>
    <property type="evidence" value="ECO:0007669"/>
    <property type="project" value="UniProtKB-KW"/>
</dbReference>
<name>A0A5Q3QBT1_9PSEU</name>
<dbReference type="Pfam" id="PF08386">
    <property type="entry name" value="Abhydrolase_4"/>
    <property type="match status" value="1"/>
</dbReference>
<evidence type="ECO:0000313" key="6">
    <source>
        <dbReference type="EMBL" id="QGK72121.1"/>
    </source>
</evidence>
<keyword evidence="7" id="KW-1185">Reference proteome</keyword>
<dbReference type="PANTHER" id="PTHR43248">
    <property type="entry name" value="2-SUCCINYL-6-HYDROXY-2,4-CYCLOHEXADIENE-1-CARBOXYLATE SYNTHASE"/>
    <property type="match status" value="1"/>
</dbReference>
<dbReference type="InterPro" id="IPR051601">
    <property type="entry name" value="Serine_prot/Carboxylest_S33"/>
</dbReference>
<protein>
    <submittedName>
        <fullName evidence="6">Alpha/beta fold hydrolase</fullName>
    </submittedName>
</protein>